<evidence type="ECO:0000256" key="20">
    <source>
        <dbReference type="SAM" id="Phobius"/>
    </source>
</evidence>
<reference evidence="22 23" key="1">
    <citation type="journal article" date="2014" name="Genome Announc.">
        <title>Draft genome sequences of eight enterohepatic helicobacter species isolated from both laboratory and wild rodents.</title>
        <authorList>
            <person name="Sheh A."/>
            <person name="Shen Z."/>
            <person name="Fox J.G."/>
        </authorList>
    </citation>
    <scope>NUCLEOTIDE SEQUENCE [LARGE SCALE GENOMIC DNA]</scope>
    <source>
        <strain evidence="22 23">Missouri</strain>
    </source>
</reference>
<comment type="function">
    <text evidence="17">Converts lysophosphatidic acid (LPA) into phosphatidic acid by incorporating acyl moiety at the 2 position.</text>
</comment>
<evidence type="ECO:0000256" key="14">
    <source>
        <dbReference type="ARBA" id="ARBA00023209"/>
    </source>
</evidence>
<comment type="domain">
    <text evidence="18">The HXXXXD motif is essential for acyltransferase activity and may constitute the binding site for the phosphate moiety of the glycerol-3-phosphate.</text>
</comment>
<keyword evidence="15 18" id="KW-1208">Phospholipid metabolism</keyword>
<organism evidence="22 23">
    <name type="scientific">Helicobacter bilis</name>
    <dbReference type="NCBI Taxonomy" id="37372"/>
    <lineage>
        <taxon>Bacteria</taxon>
        <taxon>Pseudomonadati</taxon>
        <taxon>Campylobacterota</taxon>
        <taxon>Epsilonproteobacteria</taxon>
        <taxon>Campylobacterales</taxon>
        <taxon>Helicobacteraceae</taxon>
        <taxon>Helicobacter</taxon>
    </lineage>
</organism>
<comment type="subcellular location">
    <subcellularLocation>
        <location evidence="2">Cell inner membrane</location>
        <topology evidence="2">Peripheral membrane protein</topology>
    </subcellularLocation>
</comment>
<evidence type="ECO:0000256" key="7">
    <source>
        <dbReference type="ARBA" id="ARBA00016139"/>
    </source>
</evidence>
<comment type="catalytic activity">
    <reaction evidence="1 18">
        <text>a 1-acyl-sn-glycero-3-phosphate + an acyl-CoA = a 1,2-diacyl-sn-glycero-3-phosphate + CoA</text>
        <dbReference type="Rhea" id="RHEA:19709"/>
        <dbReference type="ChEBI" id="CHEBI:57287"/>
        <dbReference type="ChEBI" id="CHEBI:57970"/>
        <dbReference type="ChEBI" id="CHEBI:58342"/>
        <dbReference type="ChEBI" id="CHEBI:58608"/>
        <dbReference type="EC" id="2.3.1.51"/>
    </reaction>
</comment>
<evidence type="ECO:0000256" key="9">
    <source>
        <dbReference type="ARBA" id="ARBA00022516"/>
    </source>
</evidence>
<evidence type="ECO:0000256" key="19">
    <source>
        <dbReference type="SAM" id="MobiDB-lite"/>
    </source>
</evidence>
<proteinExistence type="inferred from homology"/>
<dbReference type="UniPathway" id="UPA00557">
    <property type="reaction ID" value="UER00613"/>
</dbReference>
<sequence>MEKLRGYFATFTIALGLACIIIGIYFLRKRKNGRLARRYCQYFFPANGLKMEKVGDYDLDAQLIVVNHQSASDIVCLEGDHPLNICWVAKKQLGELPFYGYALKLPEMILIDREDKKGIIQLLKEAKDRLSQKRPIVIFPEGTRGPGKRAFLPFKPGAKILAEKLNLRVQPIVFVNTRKVYDSNPISVKSNVARVVCMPAFTPDFNTNWYEKLEKDMFETYCKHYDELNPNEAINDSTSPSHIESLATATDSTDIRA</sequence>
<accession>A0A6D2CCX9</accession>
<dbReference type="SUPFAM" id="SSF69593">
    <property type="entry name" value="Glycerol-3-phosphate (1)-acyltransferase"/>
    <property type="match status" value="1"/>
</dbReference>
<evidence type="ECO:0000313" key="22">
    <source>
        <dbReference type="EMBL" id="TLE04428.1"/>
    </source>
</evidence>
<keyword evidence="8" id="KW-1003">Cell membrane</keyword>
<dbReference type="GeneID" id="60657401"/>
<name>A0A6D2CCX9_9HELI</name>
<keyword evidence="20" id="KW-1133">Transmembrane helix</keyword>
<dbReference type="InterPro" id="IPR004552">
    <property type="entry name" value="AGP_acyltrans"/>
</dbReference>
<keyword evidence="14 18" id="KW-0594">Phospholipid biosynthesis</keyword>
<dbReference type="EMBL" id="JRPH02000015">
    <property type="protein sequence ID" value="TLE04428.1"/>
    <property type="molecule type" value="Genomic_DNA"/>
</dbReference>
<comment type="pathway">
    <text evidence="3">Phospholipid metabolism; CDP-diacylglycerol biosynthesis; CDP-diacylglycerol from sn-glycerol 3-phosphate: step 2/3.</text>
</comment>
<protein>
    <recommendedName>
        <fullName evidence="7 18">1-acyl-sn-glycerol-3-phosphate acyltransferase</fullName>
        <ecNumber evidence="6 18">2.3.1.51</ecNumber>
    </recommendedName>
</protein>
<feature type="region of interest" description="Disordered" evidence="19">
    <location>
        <begin position="233"/>
        <end position="257"/>
    </location>
</feature>
<evidence type="ECO:0000313" key="23">
    <source>
        <dbReference type="Proteomes" id="UP000029870"/>
    </source>
</evidence>
<keyword evidence="13 20" id="KW-0472">Membrane</keyword>
<evidence type="ECO:0000256" key="8">
    <source>
        <dbReference type="ARBA" id="ARBA00022475"/>
    </source>
</evidence>
<dbReference type="PANTHER" id="PTHR10434">
    <property type="entry name" value="1-ACYL-SN-GLYCEROL-3-PHOSPHATE ACYLTRANSFERASE"/>
    <property type="match status" value="1"/>
</dbReference>
<comment type="similarity">
    <text evidence="5 18">Belongs to the 1-acyl-sn-glycerol-3-phosphate acyltransferase family.</text>
</comment>
<feature type="domain" description="Phospholipid/glycerol acyltransferase" evidence="21">
    <location>
        <begin position="62"/>
        <end position="177"/>
    </location>
</feature>
<dbReference type="SMART" id="SM00563">
    <property type="entry name" value="PlsC"/>
    <property type="match status" value="1"/>
</dbReference>
<dbReference type="NCBIfam" id="TIGR00530">
    <property type="entry name" value="AGP_acyltrn"/>
    <property type="match status" value="1"/>
</dbReference>
<evidence type="ECO:0000256" key="11">
    <source>
        <dbReference type="ARBA" id="ARBA00022679"/>
    </source>
</evidence>
<dbReference type="RefSeq" id="WP_004088566.1">
    <property type="nucleotide sequence ID" value="NZ_CAOUIW010000007.1"/>
</dbReference>
<dbReference type="AlphaFoldDB" id="A0A6D2CCX9"/>
<evidence type="ECO:0000259" key="21">
    <source>
        <dbReference type="SMART" id="SM00563"/>
    </source>
</evidence>
<feature type="transmembrane region" description="Helical" evidence="20">
    <location>
        <begin position="6"/>
        <end position="27"/>
    </location>
</feature>
<evidence type="ECO:0000256" key="18">
    <source>
        <dbReference type="RuleBase" id="RU361267"/>
    </source>
</evidence>
<dbReference type="Pfam" id="PF01553">
    <property type="entry name" value="Acyltransferase"/>
    <property type="match status" value="1"/>
</dbReference>
<evidence type="ECO:0000256" key="12">
    <source>
        <dbReference type="ARBA" id="ARBA00023098"/>
    </source>
</evidence>
<keyword evidence="11 18" id="KW-0808">Transferase</keyword>
<dbReference type="GO" id="GO:0006654">
    <property type="term" value="P:phosphatidic acid biosynthetic process"/>
    <property type="evidence" value="ECO:0007669"/>
    <property type="project" value="TreeGrafter"/>
</dbReference>
<evidence type="ECO:0000256" key="16">
    <source>
        <dbReference type="ARBA" id="ARBA00023315"/>
    </source>
</evidence>
<dbReference type="PROSITE" id="PS51257">
    <property type="entry name" value="PROKAR_LIPOPROTEIN"/>
    <property type="match status" value="1"/>
</dbReference>
<evidence type="ECO:0000256" key="5">
    <source>
        <dbReference type="ARBA" id="ARBA00008655"/>
    </source>
</evidence>
<keyword evidence="20" id="KW-0812">Transmembrane</keyword>
<evidence type="ECO:0000256" key="2">
    <source>
        <dbReference type="ARBA" id="ARBA00004417"/>
    </source>
</evidence>
<comment type="caution">
    <text evidence="22">The sequence shown here is derived from an EMBL/GenBank/DDBJ whole genome shotgun (WGS) entry which is preliminary data.</text>
</comment>
<evidence type="ECO:0000256" key="17">
    <source>
        <dbReference type="ARBA" id="ARBA00037183"/>
    </source>
</evidence>
<keyword evidence="10" id="KW-0997">Cell inner membrane</keyword>
<gene>
    <name evidence="22" type="ORF">LS77_006130</name>
</gene>
<dbReference type="GO" id="GO:0005886">
    <property type="term" value="C:plasma membrane"/>
    <property type="evidence" value="ECO:0007669"/>
    <property type="project" value="UniProtKB-SubCell"/>
</dbReference>
<dbReference type="PANTHER" id="PTHR10434:SF59">
    <property type="entry name" value="1-ACYL-SN-GLYCEROL-3-PHOSPHATE ACYLTRANSFERASE"/>
    <property type="match status" value="1"/>
</dbReference>
<keyword evidence="12 18" id="KW-0443">Lipid metabolism</keyword>
<evidence type="ECO:0000256" key="4">
    <source>
        <dbReference type="ARBA" id="ARBA00005189"/>
    </source>
</evidence>
<dbReference type="GO" id="GO:0003841">
    <property type="term" value="F:1-acylglycerol-3-phosphate O-acyltransferase activity"/>
    <property type="evidence" value="ECO:0007669"/>
    <property type="project" value="UniProtKB-UniRule"/>
</dbReference>
<keyword evidence="16 18" id="KW-0012">Acyltransferase</keyword>
<comment type="pathway">
    <text evidence="4">Lipid metabolism.</text>
</comment>
<dbReference type="CDD" id="cd07989">
    <property type="entry name" value="LPLAT_AGPAT-like"/>
    <property type="match status" value="1"/>
</dbReference>
<evidence type="ECO:0000256" key="1">
    <source>
        <dbReference type="ARBA" id="ARBA00001141"/>
    </source>
</evidence>
<dbReference type="InterPro" id="IPR002123">
    <property type="entry name" value="Plipid/glycerol_acylTrfase"/>
</dbReference>
<dbReference type="GO" id="GO:0016024">
    <property type="term" value="P:CDP-diacylglycerol biosynthetic process"/>
    <property type="evidence" value="ECO:0007669"/>
    <property type="project" value="UniProtKB-UniPathway"/>
</dbReference>
<evidence type="ECO:0000256" key="13">
    <source>
        <dbReference type="ARBA" id="ARBA00023136"/>
    </source>
</evidence>
<keyword evidence="9 18" id="KW-0444">Lipid biosynthesis</keyword>
<evidence type="ECO:0000256" key="10">
    <source>
        <dbReference type="ARBA" id="ARBA00022519"/>
    </source>
</evidence>
<dbReference type="Proteomes" id="UP000029870">
    <property type="component" value="Unassembled WGS sequence"/>
</dbReference>
<dbReference type="EC" id="2.3.1.51" evidence="6 18"/>
<evidence type="ECO:0000256" key="15">
    <source>
        <dbReference type="ARBA" id="ARBA00023264"/>
    </source>
</evidence>
<evidence type="ECO:0000256" key="3">
    <source>
        <dbReference type="ARBA" id="ARBA00004728"/>
    </source>
</evidence>
<evidence type="ECO:0000256" key="6">
    <source>
        <dbReference type="ARBA" id="ARBA00013211"/>
    </source>
</evidence>